<dbReference type="Proteomes" id="UP000193244">
    <property type="component" value="Unassembled WGS sequence"/>
</dbReference>
<reference evidence="2" key="1">
    <citation type="submission" date="2017-04" db="EMBL/GenBank/DDBJ databases">
        <authorList>
            <person name="Varghese N."/>
            <person name="Submissions S."/>
        </authorList>
    </citation>
    <scope>NUCLEOTIDE SEQUENCE [LARGE SCALE GENOMIC DNA]</scope>
    <source>
        <strain evidence="2">VKM Ac-2510</strain>
    </source>
</reference>
<gene>
    <name evidence="1" type="ORF">SAMN06296010_0923</name>
</gene>
<keyword evidence="2" id="KW-1185">Reference proteome</keyword>
<proteinExistence type="predicted"/>
<sequence length="30" mass="3113">MGNAPSVPTTRGAGTDVAPRGYAFGVMFQR</sequence>
<protein>
    <submittedName>
        <fullName evidence="1">Uncharacterized protein</fullName>
    </submittedName>
</protein>
<dbReference type="AlphaFoldDB" id="A0A1X7IVE3"/>
<accession>A0A1X7IVE3</accession>
<name>A0A1X7IVE3_9MICO</name>
<evidence type="ECO:0000313" key="2">
    <source>
        <dbReference type="Proteomes" id="UP000193244"/>
    </source>
</evidence>
<organism evidence="1 2">
    <name type="scientific">Agreia pratensis</name>
    <dbReference type="NCBI Taxonomy" id="150121"/>
    <lineage>
        <taxon>Bacteria</taxon>
        <taxon>Bacillati</taxon>
        <taxon>Actinomycetota</taxon>
        <taxon>Actinomycetes</taxon>
        <taxon>Micrococcales</taxon>
        <taxon>Microbacteriaceae</taxon>
        <taxon>Agreia</taxon>
    </lineage>
</organism>
<dbReference type="EMBL" id="FXAY01000001">
    <property type="protein sequence ID" value="SMG19038.1"/>
    <property type="molecule type" value="Genomic_DNA"/>
</dbReference>
<evidence type="ECO:0000313" key="1">
    <source>
        <dbReference type="EMBL" id="SMG19038.1"/>
    </source>
</evidence>